<evidence type="ECO:0000313" key="5">
    <source>
        <dbReference type="Proteomes" id="UP000199318"/>
    </source>
</evidence>
<feature type="compositionally biased region" description="Basic and acidic residues" evidence="1">
    <location>
        <begin position="79"/>
        <end position="92"/>
    </location>
</feature>
<gene>
    <name evidence="4" type="ORF">SAMN05444126_10772</name>
</gene>
<feature type="signal peptide" evidence="2">
    <location>
        <begin position="1"/>
        <end position="25"/>
    </location>
</feature>
<keyword evidence="2" id="KW-0732">Signal</keyword>
<dbReference type="STRING" id="1464123.SAMN05444126_10772"/>
<feature type="compositionally biased region" description="Low complexity" evidence="1">
    <location>
        <begin position="35"/>
        <end position="66"/>
    </location>
</feature>
<evidence type="ECO:0000256" key="1">
    <source>
        <dbReference type="SAM" id="MobiDB-lite"/>
    </source>
</evidence>
<evidence type="ECO:0000313" key="4">
    <source>
        <dbReference type="EMBL" id="SER86193.1"/>
    </source>
</evidence>
<feature type="region of interest" description="Disordered" evidence="1">
    <location>
        <begin position="24"/>
        <end position="99"/>
    </location>
</feature>
<feature type="compositionally biased region" description="Acidic residues" evidence="1">
    <location>
        <begin position="67"/>
        <end position="76"/>
    </location>
</feature>
<dbReference type="AlphaFoldDB" id="A0A1H9SP73"/>
<dbReference type="RefSeq" id="WP_093072495.1">
    <property type="nucleotide sequence ID" value="NZ_FOGV01000007.1"/>
</dbReference>
<organism evidence="4 5">
    <name type="scientific">Salisediminibacterium halotolerans</name>
    <dbReference type="NCBI Taxonomy" id="517425"/>
    <lineage>
        <taxon>Bacteria</taxon>
        <taxon>Bacillati</taxon>
        <taxon>Bacillota</taxon>
        <taxon>Bacilli</taxon>
        <taxon>Bacillales</taxon>
        <taxon>Bacillaceae</taxon>
        <taxon>Salisediminibacterium</taxon>
    </lineage>
</organism>
<dbReference type="PROSITE" id="PS51257">
    <property type="entry name" value="PROKAR_LIPOPROTEIN"/>
    <property type="match status" value="1"/>
</dbReference>
<comment type="caution">
    <text evidence="4">The sequence shown here is derived from an EMBL/GenBank/DDBJ whole genome shotgun (WGS) entry which is preliminary data.</text>
</comment>
<reference evidence="5" key="1">
    <citation type="submission" date="2016-10" db="EMBL/GenBank/DDBJ databases">
        <authorList>
            <person name="de Groot N.N."/>
        </authorList>
    </citation>
    <scope>NUCLEOTIDE SEQUENCE [LARGE SCALE GENOMIC DNA]</scope>
    <source>
        <strain evidence="5">10nlg</strain>
    </source>
</reference>
<sequence length="243" mass="27166">MKRTYGLTIGLGLVLMMAACGEDNANTDDTEPNENNEVTSNNENTENNNENINENNGNSLNNNENNNNEDETEENTENNNEHNSEENQHNDDNNDTNEADADMIDDVSLFFIDDQALNLYRVPTGETVEMSAEGAEETFEMWLEGPESEELSPIAHEDTELDYVEFHDNTAHASFTETILDSNVGASTESMLVDQIALMMEQFDMDETLILIEGEDAGDFLGHMNLSEPVEAGDPDDYDVFEE</sequence>
<dbReference type="InterPro" id="IPR019606">
    <property type="entry name" value="GerMN"/>
</dbReference>
<keyword evidence="5" id="KW-1185">Reference proteome</keyword>
<dbReference type="OrthoDB" id="1954033at2"/>
<name>A0A1H9SP73_9BACI</name>
<dbReference type="Proteomes" id="UP000199318">
    <property type="component" value="Unassembled WGS sequence"/>
</dbReference>
<proteinExistence type="predicted"/>
<dbReference type="SMART" id="SM00909">
    <property type="entry name" value="Germane"/>
    <property type="match status" value="1"/>
</dbReference>
<feature type="domain" description="GerMN" evidence="3">
    <location>
        <begin position="135"/>
        <end position="221"/>
    </location>
</feature>
<feature type="chain" id="PRO_5038938077" evidence="2">
    <location>
        <begin position="26"/>
        <end position="243"/>
    </location>
</feature>
<accession>A0A1H9SP73</accession>
<feature type="compositionally biased region" description="Acidic residues" evidence="1">
    <location>
        <begin position="25"/>
        <end position="34"/>
    </location>
</feature>
<evidence type="ECO:0000256" key="2">
    <source>
        <dbReference type="SAM" id="SignalP"/>
    </source>
</evidence>
<protein>
    <submittedName>
        <fullName evidence="4">Sporulation and spore germination</fullName>
    </submittedName>
</protein>
<evidence type="ECO:0000259" key="3">
    <source>
        <dbReference type="SMART" id="SM00909"/>
    </source>
</evidence>
<dbReference type="EMBL" id="FOGV01000007">
    <property type="protein sequence ID" value="SER86193.1"/>
    <property type="molecule type" value="Genomic_DNA"/>
</dbReference>